<name>A0A3S0PNN9_9GAMM</name>
<keyword evidence="2" id="KW-1185">Reference proteome</keyword>
<dbReference type="InterPro" id="IPR037479">
    <property type="entry name" value="Tauto_MSAD"/>
</dbReference>
<reference evidence="1 2" key="1">
    <citation type="submission" date="2018-12" db="EMBL/GenBank/DDBJ databases">
        <title>Dyella dinghuensis sp. nov. DHOA06 and Dyella choica sp. nov. 4M-K27, isolated from forest soil.</title>
        <authorList>
            <person name="Qiu L.-H."/>
            <person name="Gao Z.-H."/>
        </authorList>
    </citation>
    <scope>NUCLEOTIDE SEQUENCE [LARGE SCALE GENOMIC DNA]</scope>
    <source>
        <strain evidence="1 2">4M-K27</strain>
    </source>
</reference>
<dbReference type="Gene3D" id="3.30.429.10">
    <property type="entry name" value="Macrophage Migration Inhibitory Factor"/>
    <property type="match status" value="1"/>
</dbReference>
<dbReference type="InterPro" id="IPR014347">
    <property type="entry name" value="Tautomerase/MIF_sf"/>
</dbReference>
<dbReference type="Proteomes" id="UP000274358">
    <property type="component" value="Unassembled WGS sequence"/>
</dbReference>
<dbReference type="EMBL" id="RYYV01000004">
    <property type="protein sequence ID" value="RUL77635.1"/>
    <property type="molecule type" value="Genomic_DNA"/>
</dbReference>
<dbReference type="SUPFAM" id="SSF55331">
    <property type="entry name" value="Tautomerase/MIF"/>
    <property type="match status" value="1"/>
</dbReference>
<dbReference type="PANTHER" id="PTHR38460">
    <property type="entry name" value="TAUTOMERASE YOLI-RELATED"/>
    <property type="match status" value="1"/>
</dbReference>
<dbReference type="Pfam" id="PF14552">
    <property type="entry name" value="Tautomerase_2"/>
    <property type="match status" value="1"/>
</dbReference>
<accession>A0A3S0PNN9</accession>
<organism evidence="1 2">
    <name type="scientific">Dyella choica</name>
    <dbReference type="NCBI Taxonomy" id="1927959"/>
    <lineage>
        <taxon>Bacteria</taxon>
        <taxon>Pseudomonadati</taxon>
        <taxon>Pseudomonadota</taxon>
        <taxon>Gammaproteobacteria</taxon>
        <taxon>Lysobacterales</taxon>
        <taxon>Rhodanobacteraceae</taxon>
        <taxon>Dyella</taxon>
    </lineage>
</organism>
<dbReference type="AlphaFoldDB" id="A0A3S0PNN9"/>
<evidence type="ECO:0000313" key="2">
    <source>
        <dbReference type="Proteomes" id="UP000274358"/>
    </source>
</evidence>
<comment type="caution">
    <text evidence="1">The sequence shown here is derived from an EMBL/GenBank/DDBJ whole genome shotgun (WGS) entry which is preliminary data.</text>
</comment>
<evidence type="ECO:0000313" key="1">
    <source>
        <dbReference type="EMBL" id="RUL77635.1"/>
    </source>
</evidence>
<proteinExistence type="predicted"/>
<sequence length="143" mass="16088">MPLIKFDIFEGRSNQQIRVMLDAAHRAMLAAFKVPQRDRYQIVNEHHASRMIVEDTGLGIERTDKVVVVTVISRPRSEQEKTFFYAELCRELKISCGIEESDVVVSFVNNTDADWSFGNGRAQFLTGELGGGACQRAKPNPSQ</sequence>
<protein>
    <submittedName>
        <fullName evidence="1">Tautomerase family protein</fullName>
    </submittedName>
</protein>
<dbReference type="PANTHER" id="PTHR38460:SF1">
    <property type="entry name" value="TAUTOMERASE YOLI-RELATED"/>
    <property type="match status" value="1"/>
</dbReference>
<dbReference type="OrthoDB" id="9804765at2"/>
<dbReference type="RefSeq" id="WP_126684030.1">
    <property type="nucleotide sequence ID" value="NZ_RYYV01000004.1"/>
</dbReference>
<gene>
    <name evidence="1" type="ORF">EKH80_07105</name>
</gene>